<dbReference type="Proteomes" id="UP001175147">
    <property type="component" value="Unassembled WGS sequence"/>
</dbReference>
<comment type="caution">
    <text evidence="3">The sequence shown here is derived from an EMBL/GenBank/DDBJ whole genome shotgun (WGS) entry which is preliminary data.</text>
</comment>
<protein>
    <submittedName>
        <fullName evidence="3">SWIM zinc finger family protein</fullName>
    </submittedName>
</protein>
<keyword evidence="1" id="KW-0862">Zinc</keyword>
<keyword evidence="1" id="KW-0863">Zinc-finger</keyword>
<dbReference type="PROSITE" id="PS50966">
    <property type="entry name" value="ZF_SWIM"/>
    <property type="match status" value="2"/>
</dbReference>
<accession>A0ABT8YUN4</accession>
<gene>
    <name evidence="3" type="ORF">Q5M86_02230</name>
</gene>
<dbReference type="RefSeq" id="WP_020003748.1">
    <property type="nucleotide sequence ID" value="NZ_JAUPBL010000070.1"/>
</dbReference>
<reference evidence="3" key="1">
    <citation type="submission" date="2023-07" db="EMBL/GenBank/DDBJ databases">
        <title>Mucosal microbiota of week-old chicken and adult hens.</title>
        <authorList>
            <person name="Volf J."/>
            <person name="Karasova D."/>
            <person name="Crhanova M."/>
            <person name="Faldynova M."/>
            <person name="Prikrylova H."/>
            <person name="Zeman M."/>
            <person name="Babak V."/>
            <person name="Rajova J."/>
            <person name="Rychlik I."/>
        </authorList>
    </citation>
    <scope>NUCLEOTIDE SEQUENCE</scope>
    <source>
        <strain evidence="3">ET902</strain>
    </source>
</reference>
<name>A0ABT8YUN4_9SPIR</name>
<feature type="domain" description="SWIM-type" evidence="2">
    <location>
        <begin position="185"/>
        <end position="219"/>
    </location>
</feature>
<evidence type="ECO:0000313" key="4">
    <source>
        <dbReference type="Proteomes" id="UP001175147"/>
    </source>
</evidence>
<evidence type="ECO:0000259" key="2">
    <source>
        <dbReference type="PROSITE" id="PS50966"/>
    </source>
</evidence>
<evidence type="ECO:0000256" key="1">
    <source>
        <dbReference type="PROSITE-ProRule" id="PRU00325"/>
    </source>
</evidence>
<feature type="domain" description="SWIM-type" evidence="2">
    <location>
        <begin position="63"/>
        <end position="96"/>
    </location>
</feature>
<dbReference type="InterPro" id="IPR007527">
    <property type="entry name" value="Znf_SWIM"/>
</dbReference>
<organism evidence="3 4">
    <name type="scientific">Brachyspira innocens</name>
    <dbReference type="NCBI Taxonomy" id="13264"/>
    <lineage>
        <taxon>Bacteria</taxon>
        <taxon>Pseudomonadati</taxon>
        <taxon>Spirochaetota</taxon>
        <taxon>Spirochaetia</taxon>
        <taxon>Brachyspirales</taxon>
        <taxon>Brachyspiraceae</taxon>
        <taxon>Brachyspira</taxon>
    </lineage>
</organism>
<proteinExistence type="predicted"/>
<evidence type="ECO:0000313" key="3">
    <source>
        <dbReference type="EMBL" id="MDO7019586.1"/>
    </source>
</evidence>
<sequence>MTQKINNLKQYVNEKFLLTLTNKGIYNRSVKDIYNIINNTPEKIKLEEDNDKIKVIIDTGEKIEVTLNDEDIKSSKCTCPSKDICKHIIMSLLYIEHLDTENKTNDNIENDNKDNNKETEETNIVKKDDVINNTFDEVKNISFDEIRKLSTKRNFEYALDRFYENIEADIKEDAMLEINIPEENIIIYFPKKDSIKKAVCSCKDSSLCAHKIIAILKYKEMYGTLEDIIEEDKEIDENILKFAKEFAENIFEKGFYSCSEKDFDISEQLSVKLQVKNMPEIAKMFRSIAESIDSMINKKASFNKLFAFATLSRLYNTIHVIEKAKAQNDNKTVKLLTGEIRSKYINRTSGEFLGLGAYPWISSTGYLGASAYLYNINTKKVSFFSYVIPTFYDNAKISYDDVRSNYRKKIHFENNISIEEISKHKFKFINYKVNNEERISSSKKTSVILNDRINCKLLEELRISKNNEELFAESYNDILNIDFKYDYFNKNDRAKIIIARFQKIENIEFNKTEQILYFDIVNYTEDNDEERLTLNIKYTSIHSNGIKYIMNYKNSKIDKDKFILLEKTKYYIRPISIININAVINIFFEDIN</sequence>
<dbReference type="Pfam" id="PF04434">
    <property type="entry name" value="SWIM"/>
    <property type="match status" value="2"/>
</dbReference>
<keyword evidence="4" id="KW-1185">Reference proteome</keyword>
<dbReference type="EMBL" id="JAUPBM010000014">
    <property type="protein sequence ID" value="MDO7019586.1"/>
    <property type="molecule type" value="Genomic_DNA"/>
</dbReference>
<keyword evidence="1" id="KW-0479">Metal-binding</keyword>